<dbReference type="AlphaFoldDB" id="A0A2H0VFG0"/>
<dbReference type="Gene3D" id="3.40.50.2000">
    <property type="entry name" value="Glycogen Phosphorylase B"/>
    <property type="match status" value="2"/>
</dbReference>
<comment type="pathway">
    <text evidence="10">Cell wall biogenesis; peptidoglycan biosynthesis.</text>
</comment>
<comment type="function">
    <text evidence="10">Cell wall formation. Catalyzes the transfer of a GlcNAc subunit on undecaprenyl-pyrophosphoryl-MurNAc-pentapeptide (lipid intermediate I) to form undecaprenyl-pyrophosphoryl-MurNAc-(pentapeptide)GlcNAc (lipid intermediate II).</text>
</comment>
<proteinExistence type="inferred from homology"/>
<dbReference type="GO" id="GO:0050511">
    <property type="term" value="F:undecaprenyldiphospho-muramoylpentapeptide beta-N-acetylglucosaminyltransferase activity"/>
    <property type="evidence" value="ECO:0007669"/>
    <property type="project" value="UniProtKB-UniRule"/>
</dbReference>
<dbReference type="HAMAP" id="MF_00033">
    <property type="entry name" value="MurG"/>
    <property type="match status" value="1"/>
</dbReference>
<dbReference type="Pfam" id="PF03033">
    <property type="entry name" value="Glyco_transf_28"/>
    <property type="match status" value="1"/>
</dbReference>
<dbReference type="SUPFAM" id="SSF53756">
    <property type="entry name" value="UDP-Glycosyltransferase/glycogen phosphorylase"/>
    <property type="match status" value="1"/>
</dbReference>
<evidence type="ECO:0000313" key="14">
    <source>
        <dbReference type="Proteomes" id="UP000231466"/>
    </source>
</evidence>
<keyword evidence="8 10" id="KW-0131">Cell cycle</keyword>
<comment type="subcellular location">
    <subcellularLocation>
        <location evidence="10">Cell membrane</location>
        <topology evidence="10">Peripheral membrane protein</topology>
        <orientation evidence="10">Cytoplasmic side</orientation>
    </subcellularLocation>
</comment>
<evidence type="ECO:0000313" key="13">
    <source>
        <dbReference type="EMBL" id="PIR97826.1"/>
    </source>
</evidence>
<comment type="catalytic activity">
    <reaction evidence="10">
        <text>di-trans,octa-cis-undecaprenyl diphospho-N-acetyl-alpha-D-muramoyl-L-alanyl-D-glutamyl-meso-2,6-diaminopimeloyl-D-alanyl-D-alanine + UDP-N-acetyl-alpha-D-glucosamine = di-trans,octa-cis-undecaprenyl diphospho-[N-acetyl-alpha-D-glucosaminyl-(1-&gt;4)]-N-acetyl-alpha-D-muramoyl-L-alanyl-D-glutamyl-meso-2,6-diaminopimeloyl-D-alanyl-D-alanine + UDP + H(+)</text>
        <dbReference type="Rhea" id="RHEA:31227"/>
        <dbReference type="ChEBI" id="CHEBI:15378"/>
        <dbReference type="ChEBI" id="CHEBI:57705"/>
        <dbReference type="ChEBI" id="CHEBI:58223"/>
        <dbReference type="ChEBI" id="CHEBI:61387"/>
        <dbReference type="ChEBI" id="CHEBI:61388"/>
        <dbReference type="EC" id="2.4.1.227"/>
    </reaction>
</comment>
<dbReference type="GO" id="GO:0051301">
    <property type="term" value="P:cell division"/>
    <property type="evidence" value="ECO:0007669"/>
    <property type="project" value="UniProtKB-KW"/>
</dbReference>
<accession>A0A2H0VFG0</accession>
<evidence type="ECO:0000256" key="10">
    <source>
        <dbReference type="HAMAP-Rule" id="MF_00033"/>
    </source>
</evidence>
<evidence type="ECO:0000256" key="6">
    <source>
        <dbReference type="ARBA" id="ARBA00022984"/>
    </source>
</evidence>
<feature type="domain" description="Glycosyl transferase family 28 C-terminal" evidence="12">
    <location>
        <begin position="201"/>
        <end position="369"/>
    </location>
</feature>
<protein>
    <recommendedName>
        <fullName evidence="10">UDP-N-acetylglucosamine--N-acetylmuramyl-(pentapeptide) pyrophosphoryl-undecaprenol N-acetylglucosamine transferase</fullName>
        <ecNumber evidence="10">2.4.1.227</ecNumber>
    </recommendedName>
    <alternativeName>
        <fullName evidence="10">Undecaprenyl-PP-MurNAc-pentapeptide-UDPGlcNAc GlcNAc transferase</fullName>
    </alternativeName>
</protein>
<dbReference type="GO" id="GO:0051991">
    <property type="term" value="F:UDP-N-acetyl-D-glucosamine:N-acetylmuramoyl-L-alanyl-D-glutamyl-meso-2,6-diaminopimelyl-D-alanyl-D-alanine-diphosphoundecaprenol 4-beta-N-acetylglucosaminlytransferase activity"/>
    <property type="evidence" value="ECO:0007669"/>
    <property type="project" value="RHEA"/>
</dbReference>
<dbReference type="EMBL" id="PFAH01000009">
    <property type="protein sequence ID" value="PIR97826.1"/>
    <property type="molecule type" value="Genomic_DNA"/>
</dbReference>
<dbReference type="InterPro" id="IPR006009">
    <property type="entry name" value="GlcNAc_MurG"/>
</dbReference>
<dbReference type="Proteomes" id="UP000231466">
    <property type="component" value="Unassembled WGS sequence"/>
</dbReference>
<dbReference type="CDD" id="cd03785">
    <property type="entry name" value="GT28_MurG"/>
    <property type="match status" value="1"/>
</dbReference>
<organism evidence="13 14">
    <name type="scientific">Candidatus Colwellbacteria bacterium CG10_big_fil_rev_8_21_14_0_10_42_22</name>
    <dbReference type="NCBI Taxonomy" id="1974540"/>
    <lineage>
        <taxon>Bacteria</taxon>
        <taxon>Candidatus Colwelliibacteriota</taxon>
    </lineage>
</organism>
<keyword evidence="3 10" id="KW-0328">Glycosyltransferase</keyword>
<evidence type="ECO:0000256" key="1">
    <source>
        <dbReference type="ARBA" id="ARBA00022475"/>
    </source>
</evidence>
<comment type="similarity">
    <text evidence="10">Belongs to the glycosyltransferase 28 family. MurG subfamily.</text>
</comment>
<evidence type="ECO:0000256" key="9">
    <source>
        <dbReference type="ARBA" id="ARBA00023316"/>
    </source>
</evidence>
<keyword evidence="2 10" id="KW-0132">Cell division</keyword>
<evidence type="ECO:0000259" key="12">
    <source>
        <dbReference type="Pfam" id="PF04101"/>
    </source>
</evidence>
<feature type="domain" description="Glycosyltransferase family 28 N-terminal" evidence="11">
    <location>
        <begin position="10"/>
        <end position="151"/>
    </location>
</feature>
<feature type="binding site" evidence="10">
    <location>
        <position position="175"/>
    </location>
    <ligand>
        <name>UDP-N-acetyl-alpha-D-glucosamine</name>
        <dbReference type="ChEBI" id="CHEBI:57705"/>
    </ligand>
</feature>
<keyword evidence="1 10" id="KW-1003">Cell membrane</keyword>
<dbReference type="EC" id="2.4.1.227" evidence="10"/>
<comment type="caution">
    <text evidence="13">The sequence shown here is derived from an EMBL/GenBank/DDBJ whole genome shotgun (WGS) entry which is preliminary data.</text>
</comment>
<sequence>MSNKIKNFRVLVTGGGSGGHIYPLAAVVSEIQTLSASQAFDLEVRYIGTCGEFKEYLEQNNIRVQKIVGSKLRRYFSPMNLIDGPKFAWSIFQALWKVYWYMPDVLFSKGGNGSLPVVLASRFYRIPVVIHESDAVPGINNRIASKFADVITVSFGNAAGYFKGKELIHTGGPVRKYLLTDDTTQGRAKGYYGFDINEPLVLVLGGSQGATQINDLVLDTIGDLLGFTQILHQTGKKNHEGVMSELHVALKDLPETYKERYKAIDYFEKDLRIALKAADLVISRAGSGFIFEIAAFGRPSILIPLPKSANNHQEANAIEYQKSGAAMIIEPDNLLPNLFTSNIQKLIQDRATLDRMNKAAVGFYKPEAASNLANIVLRYK</sequence>
<dbReference type="PANTHER" id="PTHR21015">
    <property type="entry name" value="UDP-N-ACETYLGLUCOSAMINE--N-ACETYLMURAMYL-(PENTAPEPTIDE) PYROPHOSPHORYL-UNDECAPRENOL N-ACETYLGLUCOSAMINE TRANSFERASE 1"/>
    <property type="match status" value="1"/>
</dbReference>
<comment type="caution">
    <text evidence="10">Lacks conserved residue(s) required for the propagation of feature annotation.</text>
</comment>
<evidence type="ECO:0000256" key="2">
    <source>
        <dbReference type="ARBA" id="ARBA00022618"/>
    </source>
</evidence>
<gene>
    <name evidence="10" type="primary">murG</name>
    <name evidence="13" type="ORF">COT89_02870</name>
</gene>
<keyword evidence="7 10" id="KW-0472">Membrane</keyword>
<dbReference type="GO" id="GO:0009252">
    <property type="term" value="P:peptidoglycan biosynthetic process"/>
    <property type="evidence" value="ECO:0007669"/>
    <property type="project" value="UniProtKB-UniRule"/>
</dbReference>
<keyword evidence="9 10" id="KW-0961">Cell wall biogenesis/degradation</keyword>
<feature type="binding site" evidence="10">
    <location>
        <position position="313"/>
    </location>
    <ligand>
        <name>UDP-N-acetyl-alpha-D-glucosamine</name>
        <dbReference type="ChEBI" id="CHEBI:57705"/>
    </ligand>
</feature>
<evidence type="ECO:0000259" key="11">
    <source>
        <dbReference type="Pfam" id="PF03033"/>
    </source>
</evidence>
<dbReference type="GO" id="GO:0008360">
    <property type="term" value="P:regulation of cell shape"/>
    <property type="evidence" value="ECO:0007669"/>
    <property type="project" value="UniProtKB-KW"/>
</dbReference>
<keyword evidence="5 10" id="KW-0133">Cell shape</keyword>
<feature type="binding site" evidence="10">
    <location>
        <position position="207"/>
    </location>
    <ligand>
        <name>UDP-N-acetyl-alpha-D-glucosamine</name>
        <dbReference type="ChEBI" id="CHEBI:57705"/>
    </ligand>
</feature>
<evidence type="ECO:0000256" key="3">
    <source>
        <dbReference type="ARBA" id="ARBA00022676"/>
    </source>
</evidence>
<evidence type="ECO:0000256" key="4">
    <source>
        <dbReference type="ARBA" id="ARBA00022679"/>
    </source>
</evidence>
<dbReference type="GO" id="GO:0005975">
    <property type="term" value="P:carbohydrate metabolic process"/>
    <property type="evidence" value="ECO:0007669"/>
    <property type="project" value="InterPro"/>
</dbReference>
<evidence type="ECO:0000256" key="8">
    <source>
        <dbReference type="ARBA" id="ARBA00023306"/>
    </source>
</evidence>
<evidence type="ECO:0000256" key="5">
    <source>
        <dbReference type="ARBA" id="ARBA00022960"/>
    </source>
</evidence>
<dbReference type="PANTHER" id="PTHR21015:SF27">
    <property type="entry name" value="UDP-N-ACETYLGLUCOSAMINE--N-ACETYLMURAMYL-(PENTAPEPTIDE) PYROPHOSPHORYL-UNDECAPRENOL N-ACETYLGLUCOSAMINE TRANSFERASE"/>
    <property type="match status" value="1"/>
</dbReference>
<reference evidence="14" key="1">
    <citation type="submission" date="2017-09" db="EMBL/GenBank/DDBJ databases">
        <title>Depth-based differentiation of microbial function through sediment-hosted aquifers and enrichment of novel symbionts in the deep terrestrial subsurface.</title>
        <authorList>
            <person name="Probst A.J."/>
            <person name="Ladd B."/>
            <person name="Jarett J.K."/>
            <person name="Geller-Mcgrath D.E."/>
            <person name="Sieber C.M.K."/>
            <person name="Emerson J.B."/>
            <person name="Anantharaman K."/>
            <person name="Thomas B.C."/>
            <person name="Malmstrom R."/>
            <person name="Stieglmeier M."/>
            <person name="Klingl A."/>
            <person name="Woyke T."/>
            <person name="Ryan C.M."/>
            <person name="Banfield J.F."/>
        </authorList>
    </citation>
    <scope>NUCLEOTIDE SEQUENCE [LARGE SCALE GENOMIC DNA]</scope>
</reference>
<keyword evidence="6 10" id="KW-0573">Peptidoglycan synthesis</keyword>
<dbReference type="GO" id="GO:0005886">
    <property type="term" value="C:plasma membrane"/>
    <property type="evidence" value="ECO:0007669"/>
    <property type="project" value="UniProtKB-SubCell"/>
</dbReference>
<dbReference type="Pfam" id="PF04101">
    <property type="entry name" value="Glyco_tran_28_C"/>
    <property type="match status" value="1"/>
</dbReference>
<name>A0A2H0VFG0_9BACT</name>
<dbReference type="InterPro" id="IPR007235">
    <property type="entry name" value="Glyco_trans_28_C"/>
</dbReference>
<dbReference type="InterPro" id="IPR004276">
    <property type="entry name" value="GlycoTrans_28_N"/>
</dbReference>
<feature type="binding site" evidence="10">
    <location>
        <begin position="17"/>
        <end position="19"/>
    </location>
    <ligand>
        <name>UDP-N-acetyl-alpha-D-glucosamine</name>
        <dbReference type="ChEBI" id="CHEBI:57705"/>
    </ligand>
</feature>
<keyword evidence="4 10" id="KW-0808">Transferase</keyword>
<dbReference type="GO" id="GO:0071555">
    <property type="term" value="P:cell wall organization"/>
    <property type="evidence" value="ECO:0007669"/>
    <property type="project" value="UniProtKB-KW"/>
</dbReference>
<evidence type="ECO:0000256" key="7">
    <source>
        <dbReference type="ARBA" id="ARBA00023136"/>
    </source>
</evidence>
<dbReference type="UniPathway" id="UPA00219"/>